<reference evidence="13" key="1">
    <citation type="submission" date="2021-11" db="EMBL/GenBank/DDBJ databases">
        <authorList>
            <person name="Herlambang A."/>
            <person name="Guo Y."/>
            <person name="Takashima Y."/>
            <person name="Nishizawa T."/>
        </authorList>
    </citation>
    <scope>NUCLEOTIDE SEQUENCE</scope>
    <source>
        <strain evidence="13">E1425</strain>
    </source>
</reference>
<feature type="domain" description="Peptidase S8/S53" evidence="11">
    <location>
        <begin position="139"/>
        <end position="581"/>
    </location>
</feature>
<reference evidence="13" key="2">
    <citation type="journal article" date="2022" name="Microbiol. Resour. Announc.">
        <title>Whole-Genome Sequence of Entomortierella parvispora E1425, a Mucoromycotan Fungus Associated with Burkholderiaceae-Related Endosymbiotic Bacteria.</title>
        <authorList>
            <person name="Herlambang A."/>
            <person name="Guo Y."/>
            <person name="Takashima Y."/>
            <person name="Narisawa K."/>
            <person name="Ohta H."/>
            <person name="Nishizawa T."/>
        </authorList>
    </citation>
    <scope>NUCLEOTIDE SEQUENCE</scope>
    <source>
        <strain evidence="13">E1425</strain>
    </source>
</reference>
<evidence type="ECO:0000313" key="14">
    <source>
        <dbReference type="Proteomes" id="UP000827284"/>
    </source>
</evidence>
<evidence type="ECO:0000256" key="8">
    <source>
        <dbReference type="RuleBase" id="RU003355"/>
    </source>
</evidence>
<evidence type="ECO:0000256" key="4">
    <source>
        <dbReference type="ARBA" id="ARBA00022801"/>
    </source>
</evidence>
<dbReference type="Gene3D" id="2.60.40.1710">
    <property type="entry name" value="Subtilisin-like superfamily"/>
    <property type="match status" value="1"/>
</dbReference>
<dbReference type="OrthoDB" id="10256524at2759"/>
<dbReference type="PROSITE" id="PS00136">
    <property type="entry name" value="SUBTILASE_ASP"/>
    <property type="match status" value="1"/>
</dbReference>
<dbReference type="GO" id="GO:0004252">
    <property type="term" value="F:serine-type endopeptidase activity"/>
    <property type="evidence" value="ECO:0007669"/>
    <property type="project" value="UniProtKB-UniRule"/>
</dbReference>
<dbReference type="InterPro" id="IPR000209">
    <property type="entry name" value="Peptidase_S8/S53_dom"/>
</dbReference>
<dbReference type="InterPro" id="IPR050131">
    <property type="entry name" value="Peptidase_S8_subtilisin-like"/>
</dbReference>
<evidence type="ECO:0000256" key="3">
    <source>
        <dbReference type="ARBA" id="ARBA00022729"/>
    </source>
</evidence>
<evidence type="ECO:0000313" key="13">
    <source>
        <dbReference type="EMBL" id="GJJ78411.1"/>
    </source>
</evidence>
<evidence type="ECO:0000256" key="10">
    <source>
        <dbReference type="SAM" id="SignalP"/>
    </source>
</evidence>
<evidence type="ECO:0000259" key="12">
    <source>
        <dbReference type="Pfam" id="PF06280"/>
    </source>
</evidence>
<dbReference type="SUPFAM" id="SSF52025">
    <property type="entry name" value="PA domain"/>
    <property type="match status" value="1"/>
</dbReference>
<comment type="caution">
    <text evidence="13">The sequence shown here is derived from an EMBL/GenBank/DDBJ whole genome shotgun (WGS) entry which is preliminary data.</text>
</comment>
<keyword evidence="5 7" id="KW-0720">Serine protease</keyword>
<sequence>MKITATILSALAAASLVSAGKFHQHMEGKEHQIIPNAFIIEYETGANHRDIQNAINSRKIDYKVRTEYNIFNGASLTVKSNHGGASLAKVPGVKNVWHVSKHELPKTEKSKKKATDPEVTSDHHMTGVDVVHKKYKLTGKGVKVGVIDTGIDYNHPAFAAKGANKGCFARYGKNCRIAHGWDFVGDDYTGSNTPKPDGDPMDCAGHGSHVAGIIGGNALDIKVSPKPPQPFVGVAPEVTFGAYRVFGCKGSAGDDVILAAMELAFNDGMDIINMSLGGGSAYKYNPTAVLAEKLISRGMALAGAAGNDGSEGVWMVSDTGLGDKATSVASFDNQYVSYNSFTYGDKIAHPYGIADAYGKPIASPAVPASATLVPIYEKDGSLSDGCDPARYAGVNVKGKVVLVLGDVTRCKSGGRAGVAKDAGAGAILIQTTPFGIAAIGGLAGVPMGSIEFQAGLDLLATYKKNPKATFTWNKGEALFAVEGGGAPSDFSSIGIDGELRSKPDLGAPGGNILSTYPLALGGYTLMSGTSMATPYVAGAHALYMQAKHAKPHGDVIRKVFKNTATISKNYGSKTFTSAAKQGAGLINVLNAITTTTSITPDHIDLLDTRHFIKKATISIKNEGKHTETYTLSHETADAYNSYSSNNSFPNPIPVIEADYAGVSFSSKTVKIAAGKTVKVSVHFTEPSKGKASQWPIYSGFVVATPKSKNGVAVHVPYVGVKGDISKVPIIDTENTPFPAVYEIESGDLYNLPKNFKFDLNKYLPTIVTRIGSHSPDFTIRVRDAKHKFVGFINTINLGAGFGYRGRDSNIDEDTGEKANSLWVWDGTVYANEDLTLTPTVVPAGVYTLDVAAQRKFTKGSFPADYEVYEVGTITIV</sequence>
<feature type="domain" description="C5a peptidase/Subtilisin-like protease SBT2-like Fn3-like" evidence="12">
    <location>
        <begin position="604"/>
        <end position="718"/>
    </location>
</feature>
<dbReference type="SUPFAM" id="SSF52743">
    <property type="entry name" value="Subtilisin-like"/>
    <property type="match status" value="1"/>
</dbReference>
<dbReference type="Pfam" id="PF06280">
    <property type="entry name" value="fn3_5"/>
    <property type="match status" value="1"/>
</dbReference>
<dbReference type="GO" id="GO:0006508">
    <property type="term" value="P:proteolysis"/>
    <property type="evidence" value="ECO:0007669"/>
    <property type="project" value="UniProtKB-KW"/>
</dbReference>
<organism evidence="13 14">
    <name type="scientific">Entomortierella parvispora</name>
    <dbReference type="NCBI Taxonomy" id="205924"/>
    <lineage>
        <taxon>Eukaryota</taxon>
        <taxon>Fungi</taxon>
        <taxon>Fungi incertae sedis</taxon>
        <taxon>Mucoromycota</taxon>
        <taxon>Mortierellomycotina</taxon>
        <taxon>Mortierellomycetes</taxon>
        <taxon>Mortierellales</taxon>
        <taxon>Mortierellaceae</taxon>
        <taxon>Entomortierella</taxon>
    </lineage>
</organism>
<dbReference type="Proteomes" id="UP000827284">
    <property type="component" value="Unassembled WGS sequence"/>
</dbReference>
<feature type="active site" description="Charge relay system" evidence="6 7">
    <location>
        <position position="530"/>
    </location>
</feature>
<evidence type="ECO:0000256" key="7">
    <source>
        <dbReference type="PROSITE-ProRule" id="PRU01240"/>
    </source>
</evidence>
<feature type="chain" id="PRO_5040325170" description="Peptidase S8/S53 domain-containing protein" evidence="10">
    <location>
        <begin position="20"/>
        <end position="876"/>
    </location>
</feature>
<evidence type="ECO:0008006" key="15">
    <source>
        <dbReference type="Google" id="ProtNLM"/>
    </source>
</evidence>
<dbReference type="Gene3D" id="3.50.30.30">
    <property type="match status" value="1"/>
</dbReference>
<keyword evidence="4 7" id="KW-0378">Hydrolase</keyword>
<evidence type="ECO:0000256" key="6">
    <source>
        <dbReference type="PIRSR" id="PIRSR615500-1"/>
    </source>
</evidence>
<evidence type="ECO:0000256" key="2">
    <source>
        <dbReference type="ARBA" id="ARBA00022670"/>
    </source>
</evidence>
<dbReference type="PROSITE" id="PS00138">
    <property type="entry name" value="SUBTILASE_SER"/>
    <property type="match status" value="1"/>
</dbReference>
<name>A0A9P3HKS5_9FUNG</name>
<dbReference type="GO" id="GO:0016020">
    <property type="term" value="C:membrane"/>
    <property type="evidence" value="ECO:0007669"/>
    <property type="project" value="InterPro"/>
</dbReference>
<feature type="active site" description="Charge relay system" evidence="6 7">
    <location>
        <position position="206"/>
    </location>
</feature>
<dbReference type="CDD" id="cd07489">
    <property type="entry name" value="Peptidases_S8_5"/>
    <property type="match status" value="1"/>
</dbReference>
<comment type="similarity">
    <text evidence="1 7 8">Belongs to the peptidase S8 family.</text>
</comment>
<dbReference type="InterPro" id="IPR015500">
    <property type="entry name" value="Peptidase_S8_subtilisin-rel"/>
</dbReference>
<proteinExistence type="inferred from homology"/>
<dbReference type="GO" id="GO:0005615">
    <property type="term" value="C:extracellular space"/>
    <property type="evidence" value="ECO:0007669"/>
    <property type="project" value="TreeGrafter"/>
</dbReference>
<dbReference type="InterPro" id="IPR023828">
    <property type="entry name" value="Peptidase_S8_Ser-AS"/>
</dbReference>
<feature type="active site" description="Charge relay system" evidence="6 7">
    <location>
        <position position="148"/>
    </location>
</feature>
<gene>
    <name evidence="13" type="ORF">EMPS_10770</name>
</gene>
<accession>A0A9P3HKS5</accession>
<dbReference type="InterPro" id="IPR022398">
    <property type="entry name" value="Peptidase_S8_His-AS"/>
</dbReference>
<dbReference type="Gene3D" id="3.40.50.200">
    <property type="entry name" value="Peptidase S8/S53 domain"/>
    <property type="match status" value="1"/>
</dbReference>
<feature type="region of interest" description="Disordered" evidence="9">
    <location>
        <begin position="103"/>
        <end position="122"/>
    </location>
</feature>
<dbReference type="InterPro" id="IPR023827">
    <property type="entry name" value="Peptidase_S8_Asp-AS"/>
</dbReference>
<dbReference type="PANTHER" id="PTHR43806">
    <property type="entry name" value="PEPTIDASE S8"/>
    <property type="match status" value="1"/>
</dbReference>
<dbReference type="PANTHER" id="PTHR43806:SF66">
    <property type="entry name" value="SERIN ENDOPEPTIDASE"/>
    <property type="match status" value="1"/>
</dbReference>
<evidence type="ECO:0000256" key="1">
    <source>
        <dbReference type="ARBA" id="ARBA00011073"/>
    </source>
</evidence>
<dbReference type="AlphaFoldDB" id="A0A9P3HKS5"/>
<dbReference type="PROSITE" id="PS51892">
    <property type="entry name" value="SUBTILASE"/>
    <property type="match status" value="1"/>
</dbReference>
<evidence type="ECO:0000256" key="9">
    <source>
        <dbReference type="SAM" id="MobiDB-lite"/>
    </source>
</evidence>
<feature type="signal peptide" evidence="10">
    <location>
        <begin position="1"/>
        <end position="19"/>
    </location>
</feature>
<dbReference type="PROSITE" id="PS00137">
    <property type="entry name" value="SUBTILASE_HIS"/>
    <property type="match status" value="1"/>
</dbReference>
<dbReference type="InterPro" id="IPR034187">
    <property type="entry name" value="Peptidases_S8_5"/>
</dbReference>
<keyword evidence="3 10" id="KW-0732">Signal</keyword>
<keyword evidence="14" id="KW-1185">Reference proteome</keyword>
<dbReference type="PRINTS" id="PR00723">
    <property type="entry name" value="SUBTILISIN"/>
</dbReference>
<evidence type="ECO:0000259" key="11">
    <source>
        <dbReference type="Pfam" id="PF00082"/>
    </source>
</evidence>
<protein>
    <recommendedName>
        <fullName evidence="15">Peptidase S8/S53 domain-containing protein</fullName>
    </recommendedName>
</protein>
<dbReference type="Pfam" id="PF00082">
    <property type="entry name" value="Peptidase_S8"/>
    <property type="match status" value="1"/>
</dbReference>
<dbReference type="InterPro" id="IPR046450">
    <property type="entry name" value="PA_dom_sf"/>
</dbReference>
<dbReference type="EMBL" id="BQFW01000015">
    <property type="protein sequence ID" value="GJJ78411.1"/>
    <property type="molecule type" value="Genomic_DNA"/>
</dbReference>
<dbReference type="InterPro" id="IPR010435">
    <property type="entry name" value="C5a/SBT2-like_Fn3"/>
</dbReference>
<evidence type="ECO:0000256" key="5">
    <source>
        <dbReference type="ARBA" id="ARBA00022825"/>
    </source>
</evidence>
<keyword evidence="2 7" id="KW-0645">Protease</keyword>
<dbReference type="InterPro" id="IPR036852">
    <property type="entry name" value="Peptidase_S8/S53_dom_sf"/>
</dbReference>